<proteinExistence type="predicted"/>
<name>A0A1N6M339_9VIBR</name>
<evidence type="ECO:0000313" key="9">
    <source>
        <dbReference type="Proteomes" id="UP000184774"/>
    </source>
</evidence>
<dbReference type="Proteomes" id="UP000184774">
    <property type="component" value="Unassembled WGS sequence"/>
</dbReference>
<evidence type="ECO:0000256" key="7">
    <source>
        <dbReference type="SAM" id="Phobius"/>
    </source>
</evidence>
<dbReference type="RefSeq" id="WP_083602605.1">
    <property type="nucleotide sequence ID" value="NZ_AP024907.1"/>
</dbReference>
<dbReference type="AlphaFoldDB" id="A0A1N6M339"/>
<evidence type="ECO:0000256" key="1">
    <source>
        <dbReference type="ARBA" id="ARBA00022679"/>
    </source>
</evidence>
<evidence type="ECO:0000256" key="5">
    <source>
        <dbReference type="ARBA" id="ARBA00023136"/>
    </source>
</evidence>
<evidence type="ECO:0000313" key="8">
    <source>
        <dbReference type="EMBL" id="SIO93851.1"/>
    </source>
</evidence>
<dbReference type="GO" id="GO:0016746">
    <property type="term" value="F:acyltransferase activity"/>
    <property type="evidence" value="ECO:0007669"/>
    <property type="project" value="UniProtKB-KW"/>
</dbReference>
<dbReference type="SUPFAM" id="SSF69593">
    <property type="entry name" value="Glycerol-3-phosphate (1)-acyltransferase"/>
    <property type="match status" value="1"/>
</dbReference>
<dbReference type="PANTHER" id="PTHR23063:SF52">
    <property type="entry name" value="LYSOPHOSPHATIDYLCHOLINE ACYLTRANSFERASE"/>
    <property type="match status" value="1"/>
</dbReference>
<gene>
    <name evidence="8" type="ORF">VSP9026_01530</name>
</gene>
<dbReference type="OrthoDB" id="6938905at2"/>
<dbReference type="EMBL" id="FSSB01000010">
    <property type="protein sequence ID" value="SIO93851.1"/>
    <property type="molecule type" value="Genomic_DNA"/>
</dbReference>
<evidence type="ECO:0000256" key="3">
    <source>
        <dbReference type="ARBA" id="ARBA00022989"/>
    </source>
</evidence>
<evidence type="ECO:0000256" key="2">
    <source>
        <dbReference type="ARBA" id="ARBA00022692"/>
    </source>
</evidence>
<keyword evidence="3 7" id="KW-1133">Transmembrane helix</keyword>
<organism evidence="8 9">
    <name type="scientific">Vibrio spartinae</name>
    <dbReference type="NCBI Taxonomy" id="1918945"/>
    <lineage>
        <taxon>Bacteria</taxon>
        <taxon>Pseudomonadati</taxon>
        <taxon>Pseudomonadota</taxon>
        <taxon>Gammaproteobacteria</taxon>
        <taxon>Vibrionales</taxon>
        <taxon>Vibrionaceae</taxon>
        <taxon>Vibrio</taxon>
    </lineage>
</organism>
<dbReference type="GO" id="GO:0006629">
    <property type="term" value="P:lipid metabolic process"/>
    <property type="evidence" value="ECO:0007669"/>
    <property type="project" value="UniProtKB-KW"/>
</dbReference>
<accession>A0A1N6M339</accession>
<reference evidence="8 9" key="1">
    <citation type="submission" date="2016-12" db="EMBL/GenBank/DDBJ databases">
        <authorList>
            <person name="Song W.-J."/>
            <person name="Kurnit D.M."/>
        </authorList>
    </citation>
    <scope>NUCLEOTIDE SEQUENCE [LARGE SCALE GENOMIC DNA]</scope>
    <source>
        <strain evidence="8 9">CECT 9026</strain>
    </source>
</reference>
<evidence type="ECO:0000256" key="4">
    <source>
        <dbReference type="ARBA" id="ARBA00023098"/>
    </source>
</evidence>
<feature type="transmembrane region" description="Helical" evidence="7">
    <location>
        <begin position="33"/>
        <end position="59"/>
    </location>
</feature>
<sequence length="287" mass="33090">MQNIEQSTLCRDVPISTLCDVKLWNHFSVLTVLYIPFGLLLLLFRLLLIGAYGLVFPIFPRAKRKSVYRGFIRLLGIRVRCNMTPEAVGHHTAGCVVASPHVSIFDHIPGLAMPHATLMIDKADSPLGKFVGYILFKGSNSSYWLVRNQRQLVQCFREWHKDPEKHALYITPEATLNNGQALFRFRPEFMIRGQPVVPIALKVKLPFGLSPSPMMSPGYIRFMTILMMPYIHFEVAYLDKLHYYSREQTPQAFADSVQQDIADYLKIPATHWTRDDKYSYREQLKQL</sequence>
<keyword evidence="4" id="KW-0443">Lipid metabolism</keyword>
<protein>
    <recommendedName>
        <fullName evidence="10">2-acyl-glycerophospho-ethanolamine acyltransferase</fullName>
    </recommendedName>
</protein>
<keyword evidence="1" id="KW-0808">Transferase</keyword>
<evidence type="ECO:0000256" key="6">
    <source>
        <dbReference type="ARBA" id="ARBA00023315"/>
    </source>
</evidence>
<evidence type="ECO:0008006" key="10">
    <source>
        <dbReference type="Google" id="ProtNLM"/>
    </source>
</evidence>
<dbReference type="PANTHER" id="PTHR23063">
    <property type="entry name" value="PHOSPHOLIPID ACYLTRANSFERASE"/>
    <property type="match status" value="1"/>
</dbReference>
<keyword evidence="6" id="KW-0012">Acyltransferase</keyword>
<keyword evidence="5 7" id="KW-0472">Membrane</keyword>
<keyword evidence="2 7" id="KW-0812">Transmembrane</keyword>